<dbReference type="EMBL" id="WQMT02000002">
    <property type="protein sequence ID" value="KAG9226475.1"/>
    <property type="molecule type" value="Genomic_DNA"/>
</dbReference>
<sequence length="577" mass="64343">MPSSARKSSIGTSRRASQKGHIPYRGDNPEVGKKTGIPVRHVERKSDGFEPFEEVMRQADGRTPPRPKSKKQKAQKLVALDEEEDGEMSMELDDNTSTPLNYFKNARQQPLSAHRVGSSSRPVGRPSLVDYDQLPSPRRFSLASTSAGPSRLSRSFAANDNFDDDEDDGGGDFEHNPPFEPHDQGASGSDDELAQQSQSRNSRRVSFSAMNEDMEEDEDEQPTHPPSNHASPSRRKSKGKGKATEEDLAEDHMEEDFAQELDDLGSMENGVVSDNEQEEEQQRSPAEKAKIKRGKQPAKRTKRAAEEPRSRSSSPTGVRRSKRFRFRPLEWWRQERVVYGRRESTSGPVLVPHIKEVITIPQETPVPLGTKNKRRGARGRSKSKANSPPPPASNPEEGWDDDTVPHAHVVDFVTGEEVDRRIAYTPKMLNPQPAANADWRFEKVFGDGDFIASGELIIPPGCRKPSKPTKDNTYMFYIIAGAINLRIHNSSLILATGAMFMVPRGNTYFIENISQRDVRLFFTQARKLIDDEEPPQLQDPPSVASSKAMPAARSSSAGHLSRPQPTNSLKRAHSTRV</sequence>
<evidence type="ECO:0000313" key="2">
    <source>
        <dbReference type="Proteomes" id="UP000824881"/>
    </source>
</evidence>
<accession>A0ACB7J8H0</accession>
<comment type="caution">
    <text evidence="1">The sequence shown here is derived from an EMBL/GenBank/DDBJ whole genome shotgun (WGS) entry which is preliminary data.</text>
</comment>
<name>A0ACB7J8H0_PLECO</name>
<dbReference type="Proteomes" id="UP000824881">
    <property type="component" value="Unassembled WGS sequence"/>
</dbReference>
<organism evidence="1 2">
    <name type="scientific">Pleurotus cornucopiae</name>
    <name type="common">Cornucopia mushroom</name>
    <dbReference type="NCBI Taxonomy" id="5321"/>
    <lineage>
        <taxon>Eukaryota</taxon>
        <taxon>Fungi</taxon>
        <taxon>Dikarya</taxon>
        <taxon>Basidiomycota</taxon>
        <taxon>Agaricomycotina</taxon>
        <taxon>Agaricomycetes</taxon>
        <taxon>Agaricomycetidae</taxon>
        <taxon>Agaricales</taxon>
        <taxon>Pleurotineae</taxon>
        <taxon>Pleurotaceae</taxon>
        <taxon>Pleurotus</taxon>
    </lineage>
</organism>
<evidence type="ECO:0000313" key="1">
    <source>
        <dbReference type="EMBL" id="KAG9226475.1"/>
    </source>
</evidence>
<proteinExistence type="predicted"/>
<keyword evidence="2" id="KW-1185">Reference proteome</keyword>
<protein>
    <submittedName>
        <fullName evidence="1">Uncharacterized protein</fullName>
    </submittedName>
</protein>
<gene>
    <name evidence="1" type="ORF">CCMSSC00406_0005858</name>
</gene>
<reference evidence="1 2" key="1">
    <citation type="journal article" date="2021" name="Appl. Environ. Microbiol.">
        <title>Genetic linkage and physical mapping for an oyster mushroom Pleurotus cornucopiae and QTL analysis for the trait cap color.</title>
        <authorList>
            <person name="Zhang Y."/>
            <person name="Gao W."/>
            <person name="Sonnenberg A."/>
            <person name="Chen Q."/>
            <person name="Zhang J."/>
            <person name="Huang C."/>
        </authorList>
    </citation>
    <scope>NUCLEOTIDE SEQUENCE [LARGE SCALE GENOMIC DNA]</scope>
    <source>
        <strain evidence="1">CCMSSC00406</strain>
    </source>
</reference>